<dbReference type="Gene3D" id="3.40.710.10">
    <property type="entry name" value="DD-peptidase/beta-lactamase superfamily"/>
    <property type="match status" value="2"/>
</dbReference>
<organism evidence="4 5">
    <name type="scientific">Natronocella acetinitrilica</name>
    <dbReference type="NCBI Taxonomy" id="414046"/>
    <lineage>
        <taxon>Bacteria</taxon>
        <taxon>Pseudomonadati</taxon>
        <taxon>Pseudomonadota</taxon>
        <taxon>Gammaproteobacteria</taxon>
        <taxon>Chromatiales</taxon>
        <taxon>Ectothiorhodospiraceae</taxon>
        <taxon>Natronocella</taxon>
    </lineage>
</organism>
<evidence type="ECO:0000256" key="1">
    <source>
        <dbReference type="ARBA" id="ARBA00006096"/>
    </source>
</evidence>
<sequence length="481" mass="53597">MTRRNHRSSSTLLLRVVAMTVSLLPMVPIAASGLPDPVARVLDWQRIDPDSLSIWVQRVGETEPLLSHLPDRPRNPASVMKLFTTFAALEQLGPAYRWRTEVFVDKPPVNGRVERLWIRGHGDPHLLDEDVWRLAATLQRSGVRHIDGPLMLDISHFALDAEDPAAFDNAPTRAYNQPPHALLVNFNAVRFHVFGDRSSGEVRVEAEPNLPGLQLENRLRLEDRSCGGFQRGVGYRVADQGRVQFDGSYPARCEDTFRLVRRIVEPEDYLEGLFSIVWRQWGGEFAGGWRHGVWLNDHAKPFAVHESRSLGEIIRLANKYSSNVITRHLKLTLGAEMHGEPATHEKGVAAMLDVLDRHGVETKGMILDNAAGLSRTNRVSARQVAQVLAAGRQSQYMAEYVSSLAIAGLDGTARRRFTNAPEAGRMHLKTGRLNGVSAIAGYVRAADDQDYIVVAMLNSDTAHQGPGEAVQDALLRWVHER</sequence>
<dbReference type="SUPFAM" id="SSF56601">
    <property type="entry name" value="beta-lactamase/transpeptidase-like"/>
    <property type="match status" value="1"/>
</dbReference>
<dbReference type="NCBIfam" id="TIGR00666">
    <property type="entry name" value="PBP4"/>
    <property type="match status" value="1"/>
</dbReference>
<dbReference type="EMBL" id="JALJXV010000007">
    <property type="protein sequence ID" value="MCP1675936.1"/>
    <property type="molecule type" value="Genomic_DNA"/>
</dbReference>
<reference evidence="4" key="1">
    <citation type="submission" date="2022-03" db="EMBL/GenBank/DDBJ databases">
        <title>Genomic Encyclopedia of Type Strains, Phase III (KMG-III): the genomes of soil and plant-associated and newly described type strains.</title>
        <authorList>
            <person name="Whitman W."/>
        </authorList>
    </citation>
    <scope>NUCLEOTIDE SEQUENCE</scope>
    <source>
        <strain evidence="4">ANL 6-2</strain>
    </source>
</reference>
<dbReference type="RefSeq" id="WP_253480277.1">
    <property type="nucleotide sequence ID" value="NZ_JALJXV010000007.1"/>
</dbReference>
<dbReference type="EC" id="3.4.16.4" evidence="4"/>
<keyword evidence="4" id="KW-0121">Carboxypeptidase</keyword>
<evidence type="ECO:0000256" key="2">
    <source>
        <dbReference type="ARBA" id="ARBA00022801"/>
    </source>
</evidence>
<comment type="similarity">
    <text evidence="1">Belongs to the peptidase S13 family.</text>
</comment>
<dbReference type="Proteomes" id="UP001205843">
    <property type="component" value="Unassembled WGS sequence"/>
</dbReference>
<keyword evidence="5" id="KW-1185">Reference proteome</keyword>
<keyword evidence="3" id="KW-0472">Membrane</keyword>
<dbReference type="InterPro" id="IPR012338">
    <property type="entry name" value="Beta-lactam/transpept-like"/>
</dbReference>
<keyword evidence="3" id="KW-0812">Transmembrane</keyword>
<proteinExistence type="inferred from homology"/>
<dbReference type="PANTHER" id="PTHR30023:SF0">
    <property type="entry name" value="PENICILLIN-SENSITIVE CARBOXYPEPTIDASE A"/>
    <property type="match status" value="1"/>
</dbReference>
<evidence type="ECO:0000256" key="3">
    <source>
        <dbReference type="SAM" id="Phobius"/>
    </source>
</evidence>
<dbReference type="Gene3D" id="3.50.80.20">
    <property type="entry name" value="D-Ala-D-Ala carboxypeptidase C, peptidase S13"/>
    <property type="match status" value="1"/>
</dbReference>
<dbReference type="GO" id="GO:0000270">
    <property type="term" value="P:peptidoglycan metabolic process"/>
    <property type="evidence" value="ECO:0007669"/>
    <property type="project" value="TreeGrafter"/>
</dbReference>
<dbReference type="InterPro" id="IPR000667">
    <property type="entry name" value="Peptidase_S13"/>
</dbReference>
<dbReference type="GO" id="GO:0006508">
    <property type="term" value="P:proteolysis"/>
    <property type="evidence" value="ECO:0007669"/>
    <property type="project" value="InterPro"/>
</dbReference>
<keyword evidence="2 4" id="KW-0378">Hydrolase</keyword>
<dbReference type="Pfam" id="PF02113">
    <property type="entry name" value="Peptidase_S13"/>
    <property type="match status" value="1"/>
</dbReference>
<keyword evidence="4" id="KW-0645">Protease</keyword>
<evidence type="ECO:0000313" key="4">
    <source>
        <dbReference type="EMBL" id="MCP1675936.1"/>
    </source>
</evidence>
<keyword evidence="3" id="KW-1133">Transmembrane helix</keyword>
<evidence type="ECO:0000313" key="5">
    <source>
        <dbReference type="Proteomes" id="UP001205843"/>
    </source>
</evidence>
<name>A0AAE3KCM6_9GAMM</name>
<dbReference type="AlphaFoldDB" id="A0AAE3KCM6"/>
<dbReference type="PANTHER" id="PTHR30023">
    <property type="entry name" value="D-ALANYL-D-ALANINE CARBOXYPEPTIDASE"/>
    <property type="match status" value="1"/>
</dbReference>
<protein>
    <submittedName>
        <fullName evidence="4">D-alanyl-D-alanine carboxypeptidase/D-alanyl-D-alanine-endopeptidase (Penicillin-binding protein 4)</fullName>
        <ecNumber evidence="4">3.4.16.4</ecNumber>
        <ecNumber evidence="4">3.4.21.-</ecNumber>
    </submittedName>
</protein>
<dbReference type="PRINTS" id="PR00922">
    <property type="entry name" value="DADACBPTASE3"/>
</dbReference>
<accession>A0AAE3KCM6</accession>
<feature type="transmembrane region" description="Helical" evidence="3">
    <location>
        <begin position="12"/>
        <end position="31"/>
    </location>
</feature>
<dbReference type="EC" id="3.4.21.-" evidence="4"/>
<gene>
    <name evidence="4" type="ORF">J2T57_003091</name>
</gene>
<dbReference type="GO" id="GO:0009002">
    <property type="term" value="F:serine-type D-Ala-D-Ala carboxypeptidase activity"/>
    <property type="evidence" value="ECO:0007669"/>
    <property type="project" value="UniProtKB-EC"/>
</dbReference>
<comment type="caution">
    <text evidence="4">The sequence shown here is derived from an EMBL/GenBank/DDBJ whole genome shotgun (WGS) entry which is preliminary data.</text>
</comment>